<name>A0AAP0X5I8_LIQFO</name>
<dbReference type="PANTHER" id="PTHR13132">
    <property type="entry name" value="ALPHA- 1,6 -FUCOSYLTRANSFERASE"/>
    <property type="match status" value="1"/>
</dbReference>
<reference evidence="2 3" key="1">
    <citation type="journal article" date="2024" name="Plant J.">
        <title>Genome sequences and population genomics reveal climatic adaptation and genomic divergence between two closely related sweetgum species.</title>
        <authorList>
            <person name="Xu W.Q."/>
            <person name="Ren C.Q."/>
            <person name="Zhang X.Y."/>
            <person name="Comes H.P."/>
            <person name="Liu X.H."/>
            <person name="Li Y.G."/>
            <person name="Kettle C.J."/>
            <person name="Jalonen R."/>
            <person name="Gaisberger H."/>
            <person name="Ma Y.Z."/>
            <person name="Qiu Y.X."/>
        </authorList>
    </citation>
    <scope>NUCLEOTIDE SEQUENCE [LARGE SCALE GENOMIC DNA]</scope>
    <source>
        <strain evidence="2">Hangzhou</strain>
    </source>
</reference>
<keyword evidence="1" id="KW-1133">Transmembrane helix</keyword>
<keyword evidence="1" id="KW-0812">Transmembrane</keyword>
<evidence type="ECO:0000256" key="1">
    <source>
        <dbReference type="SAM" id="Phobius"/>
    </source>
</evidence>
<comment type="caution">
    <text evidence="2">The sequence shown here is derived from an EMBL/GenBank/DDBJ whole genome shotgun (WGS) entry which is preliminary data.</text>
</comment>
<gene>
    <name evidence="2" type="ORF">L1049_019801</name>
</gene>
<dbReference type="GO" id="GO:0046921">
    <property type="term" value="F:alpha-(1-&gt;6)-fucosyltransferase activity"/>
    <property type="evidence" value="ECO:0007669"/>
    <property type="project" value="TreeGrafter"/>
</dbReference>
<proteinExistence type="predicted"/>
<keyword evidence="3" id="KW-1185">Reference proteome</keyword>
<sequence>MNCGKNMEPSNQKTIERVVSLRALQMGSSFPCQICVVGFLCGVCLTSLFLAALTSFGTFEFGGISFSSRSTGISTWNSSSEFLNVVTSGDCSSELKETQRWVDSNESNKQSVDDRVSLLYLAWSALLDEPVNAESEILKQVGLSRSGVPKAPHLENCKLSAQINKRLDNHAENESFPPWTIWKGLLDIYPSSATDEQLRYLRHQAISEGAYPPWITGSDEENYPFTRKVQRDIWIHQHPINCSDPNVKFLVADWERLPGFGIGAQLAGMCGLLAIAINEKRVLVTNYYNRADHDGCKGPSHSSWSCYFFPETSQECRDRAFELIDRKEAWEKGIITGKDSYRSKEIWAGRTPRIWGNPWSYLQPTTEINGSLVAYHRKMDRRWWRAQAIRYLMRFQTEYTCGLMNVARHAAFGWEAAKMVLASHGGEWPKDAVDEVKSDIEDFVWSNHKPWIPKPLLSMHVRMGDKACEMKVVEFEDYMLLAARIRKRFPQLNSIWLSTEMQEVIDKSRLYPHWNFYYTNVTRQVGNMTMATYEASLGRETSTNYPLVNFLMATEADFFIGALGSTWCFLIDGMRNTGGKVMAGYLSVNKDRFW</sequence>
<dbReference type="EMBL" id="JBBPBK010000001">
    <property type="protein sequence ID" value="KAK9291851.1"/>
    <property type="molecule type" value="Genomic_DNA"/>
</dbReference>
<evidence type="ECO:0000313" key="2">
    <source>
        <dbReference type="EMBL" id="KAK9291851.1"/>
    </source>
</evidence>
<dbReference type="AlphaFoldDB" id="A0AAP0X5I8"/>
<keyword evidence="1" id="KW-0472">Membrane</keyword>
<evidence type="ECO:0008006" key="4">
    <source>
        <dbReference type="Google" id="ProtNLM"/>
    </source>
</evidence>
<dbReference type="GO" id="GO:0006487">
    <property type="term" value="P:protein N-linked glycosylation"/>
    <property type="evidence" value="ECO:0007669"/>
    <property type="project" value="TreeGrafter"/>
</dbReference>
<dbReference type="FunFam" id="3.40.50.11350:FF:000008">
    <property type="entry name" value="Alpha-(1,6)-fucosyltransferase"/>
    <property type="match status" value="1"/>
</dbReference>
<dbReference type="Proteomes" id="UP001415857">
    <property type="component" value="Unassembled WGS sequence"/>
</dbReference>
<organism evidence="2 3">
    <name type="scientific">Liquidambar formosana</name>
    <name type="common">Formosan gum</name>
    <dbReference type="NCBI Taxonomy" id="63359"/>
    <lineage>
        <taxon>Eukaryota</taxon>
        <taxon>Viridiplantae</taxon>
        <taxon>Streptophyta</taxon>
        <taxon>Embryophyta</taxon>
        <taxon>Tracheophyta</taxon>
        <taxon>Spermatophyta</taxon>
        <taxon>Magnoliopsida</taxon>
        <taxon>eudicotyledons</taxon>
        <taxon>Gunneridae</taxon>
        <taxon>Pentapetalae</taxon>
        <taxon>Saxifragales</taxon>
        <taxon>Altingiaceae</taxon>
        <taxon>Liquidambar</taxon>
    </lineage>
</organism>
<evidence type="ECO:0000313" key="3">
    <source>
        <dbReference type="Proteomes" id="UP001415857"/>
    </source>
</evidence>
<dbReference type="PANTHER" id="PTHR13132:SF29">
    <property type="entry name" value="ALPHA-(1,6)-FUCOSYLTRANSFERASE"/>
    <property type="match status" value="1"/>
</dbReference>
<protein>
    <recommendedName>
        <fullName evidence="4">Alpha-(1,6)-fucosyltransferase</fullName>
    </recommendedName>
</protein>
<accession>A0AAP0X5I8</accession>
<dbReference type="Gene3D" id="3.40.50.11350">
    <property type="match status" value="1"/>
</dbReference>
<feature type="transmembrane region" description="Helical" evidence="1">
    <location>
        <begin position="34"/>
        <end position="59"/>
    </location>
</feature>